<proteinExistence type="predicted"/>
<keyword evidence="2" id="KW-1185">Reference proteome</keyword>
<gene>
    <name evidence="1" type="ORF">VN97_g12063</name>
</gene>
<dbReference type="EMBL" id="LACB01000788">
    <property type="protein sequence ID" value="KAJ9481417.1"/>
    <property type="molecule type" value="Genomic_DNA"/>
</dbReference>
<protein>
    <submittedName>
        <fullName evidence="1">Uncharacterized protein</fullName>
    </submittedName>
</protein>
<name>A0AAI9T656_PENTH</name>
<dbReference type="SUPFAM" id="SSF56672">
    <property type="entry name" value="DNA/RNA polymerases"/>
    <property type="match status" value="1"/>
</dbReference>
<accession>A0AAI9T656</accession>
<comment type="caution">
    <text evidence="1">The sequence shown here is derived from an EMBL/GenBank/DDBJ whole genome shotgun (WGS) entry which is preliminary data.</text>
</comment>
<dbReference type="InterPro" id="IPR043502">
    <property type="entry name" value="DNA/RNA_pol_sf"/>
</dbReference>
<dbReference type="Gene3D" id="3.10.10.10">
    <property type="entry name" value="HIV Type 1 Reverse Transcriptase, subunit A, domain 1"/>
    <property type="match status" value="1"/>
</dbReference>
<dbReference type="AlphaFoldDB" id="A0AAI9T656"/>
<dbReference type="Proteomes" id="UP001227192">
    <property type="component" value="Unassembled WGS sequence"/>
</dbReference>
<evidence type="ECO:0000313" key="2">
    <source>
        <dbReference type="Proteomes" id="UP001227192"/>
    </source>
</evidence>
<sequence>MGNSYLHSLCTGCPTDLIEHSIDLIPNALPVKAKLPRYIQAEKKFTCEGSPDTEEAGVLAVMSSQWGARIRFLGKEKGSITNFRIVSNFIRINKWTIGNAYPVHSLDEVIDIILKRKPYAIPVLMLLLGIGRSSSVGVSIK</sequence>
<evidence type="ECO:0000313" key="1">
    <source>
        <dbReference type="EMBL" id="KAJ9481417.1"/>
    </source>
</evidence>
<reference evidence="1" key="1">
    <citation type="submission" date="2015-06" db="EMBL/GenBank/DDBJ databases">
        <authorList>
            <person name="Nguyen H."/>
        </authorList>
    </citation>
    <scope>NUCLEOTIDE SEQUENCE</scope>
    <source>
        <strain evidence="1">DAOM 180753</strain>
    </source>
</reference>
<reference evidence="1" key="2">
    <citation type="journal article" date="2016" name="Fungal Biol.">
        <title>Ochratoxin A production by Penicillium thymicola.</title>
        <authorList>
            <person name="Nguyen H.D.T."/>
            <person name="McMullin D.R."/>
            <person name="Ponomareva E."/>
            <person name="Riley R."/>
            <person name="Pomraning K.R."/>
            <person name="Baker S.E."/>
            <person name="Seifert K.A."/>
        </authorList>
    </citation>
    <scope>NUCLEOTIDE SEQUENCE</scope>
    <source>
        <strain evidence="1">DAOM 180753</strain>
    </source>
</reference>
<organism evidence="1 2">
    <name type="scientific">Penicillium thymicola</name>
    <dbReference type="NCBI Taxonomy" id="293382"/>
    <lineage>
        <taxon>Eukaryota</taxon>
        <taxon>Fungi</taxon>
        <taxon>Dikarya</taxon>
        <taxon>Ascomycota</taxon>
        <taxon>Pezizomycotina</taxon>
        <taxon>Eurotiomycetes</taxon>
        <taxon>Eurotiomycetidae</taxon>
        <taxon>Eurotiales</taxon>
        <taxon>Aspergillaceae</taxon>
        <taxon>Penicillium</taxon>
    </lineage>
</organism>